<dbReference type="EMBL" id="CM037156">
    <property type="protein sequence ID" value="KAH7837519.1"/>
    <property type="molecule type" value="Genomic_DNA"/>
</dbReference>
<evidence type="ECO:0000313" key="2">
    <source>
        <dbReference type="Proteomes" id="UP000828048"/>
    </source>
</evidence>
<proteinExistence type="predicted"/>
<sequence length="217" mass="23994">MGGDVLVEALEQKGVKAVFEYPGGASWEIQETKLKCLVDLPRRSTGYSKTAFTPSCSRALTSTSPPVLGWSGENQETNLSGVAEWTFENFQMAAEEGWPVVIPREGEGTSSRWIFWVNKFALTCECERDRYVMNADEGGNGMMSSLALGLISLGLVELEILQRSGTSTEHQQQAGAPNEPGGTGGFRLPEARDFRRKRKRNEQNKKQNMVVESMFCS</sequence>
<name>A0ACB7XA86_9ERIC</name>
<evidence type="ECO:0000313" key="1">
    <source>
        <dbReference type="EMBL" id="KAH7837519.1"/>
    </source>
</evidence>
<keyword evidence="2" id="KW-1185">Reference proteome</keyword>
<protein>
    <submittedName>
        <fullName evidence="1">Uncharacterized protein</fullName>
    </submittedName>
</protein>
<comment type="caution">
    <text evidence="1">The sequence shown here is derived from an EMBL/GenBank/DDBJ whole genome shotgun (WGS) entry which is preliminary data.</text>
</comment>
<organism evidence="1 2">
    <name type="scientific">Vaccinium darrowii</name>
    <dbReference type="NCBI Taxonomy" id="229202"/>
    <lineage>
        <taxon>Eukaryota</taxon>
        <taxon>Viridiplantae</taxon>
        <taxon>Streptophyta</taxon>
        <taxon>Embryophyta</taxon>
        <taxon>Tracheophyta</taxon>
        <taxon>Spermatophyta</taxon>
        <taxon>Magnoliopsida</taxon>
        <taxon>eudicotyledons</taxon>
        <taxon>Gunneridae</taxon>
        <taxon>Pentapetalae</taxon>
        <taxon>asterids</taxon>
        <taxon>Ericales</taxon>
        <taxon>Ericaceae</taxon>
        <taxon>Vaccinioideae</taxon>
        <taxon>Vaccinieae</taxon>
        <taxon>Vaccinium</taxon>
    </lineage>
</organism>
<reference evidence="1 2" key="1">
    <citation type="journal article" date="2021" name="Hortic Res">
        <title>High-quality reference genome and annotation aids understanding of berry development for evergreen blueberry (Vaccinium darrowii).</title>
        <authorList>
            <person name="Yu J."/>
            <person name="Hulse-Kemp A.M."/>
            <person name="Babiker E."/>
            <person name="Staton M."/>
        </authorList>
    </citation>
    <scope>NUCLEOTIDE SEQUENCE [LARGE SCALE GENOMIC DNA]</scope>
    <source>
        <strain evidence="2">cv. NJ 8807/NJ 8810</strain>
        <tissue evidence="1">Young leaf</tissue>
    </source>
</reference>
<dbReference type="Proteomes" id="UP000828048">
    <property type="component" value="Chromosome 6"/>
</dbReference>
<gene>
    <name evidence="1" type="ORF">Vadar_014765</name>
</gene>
<accession>A0ACB7XA86</accession>